<dbReference type="PANTHER" id="PTHR46179">
    <property type="entry name" value="ZINC FINGER PROTEIN"/>
    <property type="match status" value="1"/>
</dbReference>
<dbReference type="InterPro" id="IPR013087">
    <property type="entry name" value="Znf_C2H2_type"/>
</dbReference>
<feature type="domain" description="C2H2-type" evidence="3">
    <location>
        <begin position="390"/>
        <end position="420"/>
    </location>
</feature>
<dbReference type="GO" id="GO:0008270">
    <property type="term" value="F:zinc ion binding"/>
    <property type="evidence" value="ECO:0007669"/>
    <property type="project" value="UniProtKB-KW"/>
</dbReference>
<keyword evidence="1" id="KW-0479">Metal-binding</keyword>
<dbReference type="EMBL" id="JAQIZZ010000003">
    <property type="protein sequence ID" value="KAJ5545646.1"/>
    <property type="molecule type" value="Genomic_DNA"/>
</dbReference>
<protein>
    <submittedName>
        <fullName evidence="4">Transcriptional regulator family: C2H2 zinc finger</fullName>
    </submittedName>
</protein>
<sequence length="512" mass="55700">MTCDIYVSEEANNRSPQLVPQKINYGVGEEPPPFASEAECDKGTHDRSRKPHQPESLPQTHLGDGVLMRTMGPDHLEVATHAEQHSLDWSPKQGRAQDLDRFPKDLLPPKFESKPAARPPTIPPSPEKEYKEESPQSPQRTLPPLVPSQELKSTFSPQRPRLLSLTASSTGPPIKLPPHRRTSTAEGLSPDSKQPDLHPRISLPSLQSLASPPNSCVAASPDTGSNTQSLPSIHSALGLSQSEFSSARINGFAPPPPYSYPPSATSRNDSPHERQLPSLLPQIPPSPLSHLSPISIKDISTNASPASQPSFWRTPTSAVSTEPQLPPPPPPPPPPPSEPNHHASSMIAKSPATSYPTPTEPLAPTTGERTSFSSHPSPEDGSAITNIGVYKCTHPGCTAAPFQTQYLLNSHANVHSSDRPHFCPVEGCPRGVGGKGFKRKNEMMRHGLVHNSPGYVCPFCPDQQHKYPRPDNLQRHVRVHHVDKSKDDPILRGVLAQRPIGSTRGRRRRLNG</sequence>
<dbReference type="InterPro" id="IPR036236">
    <property type="entry name" value="Znf_C2H2_sf"/>
</dbReference>
<dbReference type="Gene3D" id="3.30.160.60">
    <property type="entry name" value="Classic Zinc Finger"/>
    <property type="match status" value="1"/>
</dbReference>
<feature type="compositionally biased region" description="Polar residues" evidence="2">
    <location>
        <begin position="222"/>
        <end position="234"/>
    </location>
</feature>
<feature type="region of interest" description="Disordered" evidence="2">
    <location>
        <begin position="247"/>
        <end position="380"/>
    </location>
</feature>
<evidence type="ECO:0000256" key="2">
    <source>
        <dbReference type="SAM" id="MobiDB-lite"/>
    </source>
</evidence>
<dbReference type="GO" id="GO:0006357">
    <property type="term" value="P:regulation of transcription by RNA polymerase II"/>
    <property type="evidence" value="ECO:0007669"/>
    <property type="project" value="TreeGrafter"/>
</dbReference>
<comment type="caution">
    <text evidence="4">The sequence shown here is derived from an EMBL/GenBank/DDBJ whole genome shotgun (WGS) entry which is preliminary data.</text>
</comment>
<feature type="compositionally biased region" description="Pro residues" evidence="2">
    <location>
        <begin position="324"/>
        <end position="338"/>
    </location>
</feature>
<feature type="compositionally biased region" description="Basic and acidic residues" evidence="2">
    <location>
        <begin position="72"/>
        <end position="86"/>
    </location>
</feature>
<organism evidence="4 5">
    <name type="scientific">Penicillium frequentans</name>
    <dbReference type="NCBI Taxonomy" id="3151616"/>
    <lineage>
        <taxon>Eukaryota</taxon>
        <taxon>Fungi</taxon>
        <taxon>Dikarya</taxon>
        <taxon>Ascomycota</taxon>
        <taxon>Pezizomycotina</taxon>
        <taxon>Eurotiomycetes</taxon>
        <taxon>Eurotiomycetidae</taxon>
        <taxon>Eurotiales</taxon>
        <taxon>Aspergillaceae</taxon>
        <taxon>Penicillium</taxon>
    </lineage>
</organism>
<name>A0AAD6CY75_9EURO</name>
<keyword evidence="5" id="KW-1185">Reference proteome</keyword>
<feature type="compositionally biased region" description="Basic and acidic residues" evidence="2">
    <location>
        <begin position="95"/>
        <end position="104"/>
    </location>
</feature>
<dbReference type="AlphaFoldDB" id="A0AAD6CY75"/>
<dbReference type="InterPro" id="IPR051061">
    <property type="entry name" value="Zinc_finger_trans_reg"/>
</dbReference>
<evidence type="ECO:0000256" key="1">
    <source>
        <dbReference type="PROSITE-ProRule" id="PRU00042"/>
    </source>
</evidence>
<dbReference type="SMART" id="SM00355">
    <property type="entry name" value="ZnF_C2H2"/>
    <property type="match status" value="3"/>
</dbReference>
<dbReference type="SUPFAM" id="SSF57667">
    <property type="entry name" value="beta-beta-alpha zinc fingers"/>
    <property type="match status" value="1"/>
</dbReference>
<evidence type="ECO:0000313" key="5">
    <source>
        <dbReference type="Proteomes" id="UP001220324"/>
    </source>
</evidence>
<feature type="compositionally biased region" description="Polar residues" evidence="2">
    <location>
        <begin position="298"/>
        <end position="323"/>
    </location>
</feature>
<feature type="compositionally biased region" description="Polar residues" evidence="2">
    <location>
        <begin position="367"/>
        <end position="376"/>
    </location>
</feature>
<accession>A0AAD6CY75</accession>
<dbReference type="Proteomes" id="UP001220324">
    <property type="component" value="Unassembled WGS sequence"/>
</dbReference>
<dbReference type="PROSITE" id="PS50157">
    <property type="entry name" value="ZINC_FINGER_C2H2_2"/>
    <property type="match status" value="1"/>
</dbReference>
<keyword evidence="1" id="KW-0862">Zinc</keyword>
<dbReference type="GO" id="GO:0005634">
    <property type="term" value="C:nucleus"/>
    <property type="evidence" value="ECO:0007669"/>
    <property type="project" value="TreeGrafter"/>
</dbReference>
<proteinExistence type="predicted"/>
<keyword evidence="1" id="KW-0863">Zinc-finger</keyword>
<feature type="region of interest" description="Disordered" evidence="2">
    <location>
        <begin position="1"/>
        <end position="234"/>
    </location>
</feature>
<feature type="compositionally biased region" description="Low complexity" evidence="2">
    <location>
        <begin position="202"/>
        <end position="215"/>
    </location>
</feature>
<reference evidence="4 5" key="1">
    <citation type="journal article" date="2023" name="IMA Fungus">
        <title>Comparative genomic study of the Penicillium genus elucidates a diverse pangenome and 15 lateral gene transfer events.</title>
        <authorList>
            <person name="Petersen C."/>
            <person name="Sorensen T."/>
            <person name="Nielsen M.R."/>
            <person name="Sondergaard T.E."/>
            <person name="Sorensen J.L."/>
            <person name="Fitzpatrick D.A."/>
            <person name="Frisvad J.C."/>
            <person name="Nielsen K.L."/>
        </authorList>
    </citation>
    <scope>NUCLEOTIDE SEQUENCE [LARGE SCALE GENOMIC DNA]</scope>
    <source>
        <strain evidence="4 5">IBT 35679</strain>
    </source>
</reference>
<dbReference type="PANTHER" id="PTHR46179:SF19">
    <property type="entry name" value="C2H2 FINGER DOMAIN TRANSCRIPTION FACTOR (EUROFUNG)-RELATED"/>
    <property type="match status" value="1"/>
</dbReference>
<gene>
    <name evidence="4" type="ORF">N7494_003231</name>
</gene>
<evidence type="ECO:0000313" key="4">
    <source>
        <dbReference type="EMBL" id="KAJ5545646.1"/>
    </source>
</evidence>
<evidence type="ECO:0000259" key="3">
    <source>
        <dbReference type="PROSITE" id="PS50157"/>
    </source>
</evidence>